<sequence length="361" mass="40000">MSQTRTRLADYDLVTDESPHIFEPWSSQWKMMQFIIALMLPLAAGTIIFGWAALLHTGVAVLTALIVEGIYEKVVRHRFTLNDLSAIITGMLVGLSMPNGATWWSTVLVTIIAMLVKLIPGGLGRNRLNPAVAGRVAYLLFPWFVNQHFANWLGKAGVELDYITSASSASAVQSVDADTISRVTPLIFEFRNGGDFSQAPPLWDLFIGNQGGWGGAFGETSVLVISIAFAYLIYRRILSWKVPLLYIGTVAIFMFIYGGFNVEYMLYHIFSGSLFFAASFMISDYPTSGMTRLSKWVMPIGAGILTGLFRTQGFSPEGVGLSILIMNAVIVYVDRIGMHKIYGQDKRPFLGLSYNDREPFK</sequence>
<dbReference type="Pfam" id="PF03116">
    <property type="entry name" value="NQR2_RnfD_RnfE"/>
    <property type="match status" value="1"/>
</dbReference>
<name>A0A328KNK7_9LACT</name>
<accession>A0A328KNK7</accession>
<proteinExistence type="predicted"/>
<evidence type="ECO:0000313" key="1">
    <source>
        <dbReference type="EMBL" id="RAN65031.1"/>
    </source>
</evidence>
<organism evidence="1 2">
    <name type="scientific">Dolosigranulum pigrum</name>
    <dbReference type="NCBI Taxonomy" id="29394"/>
    <lineage>
        <taxon>Bacteria</taxon>
        <taxon>Bacillati</taxon>
        <taxon>Bacillota</taxon>
        <taxon>Bacilli</taxon>
        <taxon>Lactobacillales</taxon>
        <taxon>Carnobacteriaceae</taxon>
        <taxon>Dolosigranulum</taxon>
    </lineage>
</organism>
<dbReference type="RefSeq" id="WP_112788215.1">
    <property type="nucleotide sequence ID" value="NZ_CP040938.1"/>
</dbReference>
<dbReference type="EMBL" id="NAQV01000002">
    <property type="protein sequence ID" value="RAN65031.1"/>
    <property type="molecule type" value="Genomic_DNA"/>
</dbReference>
<gene>
    <name evidence="1" type="ORF">B8A44_00495</name>
</gene>
<dbReference type="GO" id="GO:0005886">
    <property type="term" value="C:plasma membrane"/>
    <property type="evidence" value="ECO:0007669"/>
    <property type="project" value="TreeGrafter"/>
</dbReference>
<reference evidence="1 2" key="1">
    <citation type="submission" date="2017-03" db="EMBL/GenBank/DDBJ databases">
        <title>wgs assembly of Dolosigranulum pigrum KPL CDC strains.</title>
        <authorList>
            <person name="Brugger S.D."/>
            <person name="Pettigrew M."/>
            <person name="Kong Y."/>
            <person name="Lemon K.P."/>
        </authorList>
    </citation>
    <scope>NUCLEOTIDE SEQUENCE [LARGE SCALE GENOMIC DNA]</scope>
    <source>
        <strain evidence="1 2">KPL1931_CDC4294-98</strain>
    </source>
</reference>
<dbReference type="PANTHER" id="PTHR30578:SF0">
    <property type="entry name" value="ION-TRANSLOCATING OXIDOREDUCTASE COMPLEX SUBUNIT D"/>
    <property type="match status" value="1"/>
</dbReference>
<comment type="caution">
    <text evidence="1">The sequence shown here is derived from an EMBL/GenBank/DDBJ whole genome shotgun (WGS) entry which is preliminary data.</text>
</comment>
<dbReference type="GO" id="GO:0055085">
    <property type="term" value="P:transmembrane transport"/>
    <property type="evidence" value="ECO:0007669"/>
    <property type="project" value="InterPro"/>
</dbReference>
<evidence type="ECO:0000313" key="2">
    <source>
        <dbReference type="Proteomes" id="UP000249099"/>
    </source>
</evidence>
<dbReference type="Proteomes" id="UP000249099">
    <property type="component" value="Unassembled WGS sequence"/>
</dbReference>
<dbReference type="InterPro" id="IPR004338">
    <property type="entry name" value="NqrB/RnfD"/>
</dbReference>
<dbReference type="PANTHER" id="PTHR30578">
    <property type="entry name" value="ELECTRON TRANSPORT COMPLEX PROTEIN RNFD"/>
    <property type="match status" value="1"/>
</dbReference>
<dbReference type="AlphaFoldDB" id="A0A328KNK7"/>
<protein>
    <submittedName>
        <fullName evidence="1">Transposase</fullName>
    </submittedName>
</protein>